<keyword evidence="3" id="KW-1185">Reference proteome</keyword>
<dbReference type="Proteomes" id="UP001497482">
    <property type="component" value="Chromosome 23"/>
</dbReference>
<dbReference type="AlphaFoldDB" id="A0AAV2LEI8"/>
<gene>
    <name evidence="2" type="ORF">KC01_LOCUS27340</name>
</gene>
<reference evidence="2 3" key="1">
    <citation type="submission" date="2024-04" db="EMBL/GenBank/DDBJ databases">
        <authorList>
            <person name="Waldvogel A.-M."/>
            <person name="Schoenle A."/>
        </authorList>
    </citation>
    <scope>NUCLEOTIDE SEQUENCE [LARGE SCALE GENOMIC DNA]</scope>
</reference>
<protein>
    <recommendedName>
        <fullName evidence="4">C2H2-type domain-containing protein</fullName>
    </recommendedName>
</protein>
<dbReference type="EMBL" id="OZ035845">
    <property type="protein sequence ID" value="CAL1598991.1"/>
    <property type="molecule type" value="Genomic_DNA"/>
</dbReference>
<accession>A0AAV2LEI8</accession>
<evidence type="ECO:0000256" key="1">
    <source>
        <dbReference type="SAM" id="MobiDB-lite"/>
    </source>
</evidence>
<evidence type="ECO:0000313" key="2">
    <source>
        <dbReference type="EMBL" id="CAL1598991.1"/>
    </source>
</evidence>
<evidence type="ECO:0008006" key="4">
    <source>
        <dbReference type="Google" id="ProtNLM"/>
    </source>
</evidence>
<feature type="region of interest" description="Disordered" evidence="1">
    <location>
        <begin position="44"/>
        <end position="144"/>
    </location>
</feature>
<feature type="compositionally biased region" description="Gly residues" evidence="1">
    <location>
        <begin position="50"/>
        <end position="62"/>
    </location>
</feature>
<organism evidence="2 3">
    <name type="scientific">Knipowitschia caucasica</name>
    <name type="common">Caucasian dwarf goby</name>
    <name type="synonym">Pomatoschistus caucasicus</name>
    <dbReference type="NCBI Taxonomy" id="637954"/>
    <lineage>
        <taxon>Eukaryota</taxon>
        <taxon>Metazoa</taxon>
        <taxon>Chordata</taxon>
        <taxon>Craniata</taxon>
        <taxon>Vertebrata</taxon>
        <taxon>Euteleostomi</taxon>
        <taxon>Actinopterygii</taxon>
        <taxon>Neopterygii</taxon>
        <taxon>Teleostei</taxon>
        <taxon>Neoteleostei</taxon>
        <taxon>Acanthomorphata</taxon>
        <taxon>Gobiaria</taxon>
        <taxon>Gobiiformes</taxon>
        <taxon>Gobioidei</taxon>
        <taxon>Gobiidae</taxon>
        <taxon>Gobiinae</taxon>
        <taxon>Knipowitschia</taxon>
    </lineage>
</organism>
<proteinExistence type="predicted"/>
<name>A0AAV2LEI8_KNICA</name>
<feature type="compositionally biased region" description="Polar residues" evidence="1">
    <location>
        <begin position="135"/>
        <end position="144"/>
    </location>
</feature>
<sequence>MTKTKIAGVCPLCGSKRERLSRHIQTFHGVTNPRERDILNRLAKKRVPEGAGGTQGLQGGSGLDLRQARPSAKLDLRQDGVEDDGEECGQPPVEELAALRASNPDPPMVSELDLRQDGVEDDGEECGRPPVYAGWTTSSQRWRG</sequence>
<evidence type="ECO:0000313" key="3">
    <source>
        <dbReference type="Proteomes" id="UP001497482"/>
    </source>
</evidence>